<dbReference type="InterPro" id="IPR011639">
    <property type="entry name" value="MethylTrfase_TaqI-like_dom"/>
</dbReference>
<name>A0A524RQU7_9CHRO</name>
<evidence type="ECO:0000256" key="5">
    <source>
        <dbReference type="ARBA" id="ARBA00047942"/>
    </source>
</evidence>
<dbReference type="GO" id="GO:0003676">
    <property type="term" value="F:nucleic acid binding"/>
    <property type="evidence" value="ECO:0007669"/>
    <property type="project" value="InterPro"/>
</dbReference>
<dbReference type="PANTHER" id="PTHR33841">
    <property type="entry name" value="DNA METHYLTRANSFERASE YEEA-RELATED"/>
    <property type="match status" value="1"/>
</dbReference>
<evidence type="ECO:0000259" key="7">
    <source>
        <dbReference type="Pfam" id="PF07669"/>
    </source>
</evidence>
<feature type="region of interest" description="Disordered" evidence="6">
    <location>
        <begin position="498"/>
        <end position="525"/>
    </location>
</feature>
<keyword evidence="4" id="KW-0949">S-adenosyl-L-methionine</keyword>
<gene>
    <name evidence="8" type="ORF">ERJ67_01050</name>
</gene>
<evidence type="ECO:0000313" key="9">
    <source>
        <dbReference type="Proteomes" id="UP000317990"/>
    </source>
</evidence>
<evidence type="ECO:0000256" key="3">
    <source>
        <dbReference type="ARBA" id="ARBA00022679"/>
    </source>
</evidence>
<evidence type="ECO:0000256" key="4">
    <source>
        <dbReference type="ARBA" id="ARBA00022691"/>
    </source>
</evidence>
<dbReference type="GO" id="GO:0032259">
    <property type="term" value="P:methylation"/>
    <property type="evidence" value="ECO:0007669"/>
    <property type="project" value="UniProtKB-KW"/>
</dbReference>
<evidence type="ECO:0000256" key="2">
    <source>
        <dbReference type="ARBA" id="ARBA00022603"/>
    </source>
</evidence>
<dbReference type="InterPro" id="IPR050953">
    <property type="entry name" value="N4_N6_ade-DNA_methylase"/>
</dbReference>
<comment type="caution">
    <text evidence="8">The sequence shown here is derived from an EMBL/GenBank/DDBJ whole genome shotgun (WGS) entry which is preliminary data.</text>
</comment>
<evidence type="ECO:0000256" key="6">
    <source>
        <dbReference type="SAM" id="MobiDB-lite"/>
    </source>
</evidence>
<dbReference type="Gene3D" id="3.40.50.150">
    <property type="entry name" value="Vaccinia Virus protein VP39"/>
    <property type="match status" value="2"/>
</dbReference>
<dbReference type="Proteomes" id="UP000317990">
    <property type="component" value="Unassembled WGS sequence"/>
</dbReference>
<dbReference type="PANTHER" id="PTHR33841:SF1">
    <property type="entry name" value="DNA METHYLTRANSFERASE A"/>
    <property type="match status" value="1"/>
</dbReference>
<dbReference type="EC" id="2.1.1.72" evidence="1"/>
<keyword evidence="2 8" id="KW-0489">Methyltransferase</keyword>
<keyword evidence="3 8" id="KW-0808">Transferase</keyword>
<dbReference type="InterPro" id="IPR029063">
    <property type="entry name" value="SAM-dependent_MTases_sf"/>
</dbReference>
<dbReference type="Pfam" id="PF07669">
    <property type="entry name" value="Eco57I"/>
    <property type="match status" value="1"/>
</dbReference>
<feature type="domain" description="Type II methyltransferase M.TaqI-like" evidence="7">
    <location>
        <begin position="666"/>
        <end position="1003"/>
    </location>
</feature>
<proteinExistence type="predicted"/>
<dbReference type="EMBL" id="SRMO01000025">
    <property type="protein sequence ID" value="TGG96238.1"/>
    <property type="molecule type" value="Genomic_DNA"/>
</dbReference>
<reference evidence="8 9" key="1">
    <citation type="journal article" date="2019" name="mSystems">
        <title>Life at home and on the roam: Genomic adaptions reflect the dual lifestyle of an intracellular, facultative symbiont.</title>
        <authorList>
            <person name="Burgsdorf I."/>
        </authorList>
    </citation>
    <scope>NUCLEOTIDE SEQUENCE [LARGE SCALE GENOMIC DNA]</scope>
    <source>
        <strain evidence="8">277cV</strain>
    </source>
</reference>
<evidence type="ECO:0000256" key="1">
    <source>
        <dbReference type="ARBA" id="ARBA00011900"/>
    </source>
</evidence>
<sequence>MALPGISNANEFYAAHYLESVLSGDIKKVRERWLEQARAEQDADPLAEVTTPEQRFKALRTHWRKLREAERGITGPQADPGERLHLQRDRFFQPLLDALGYAYDARAEPVFVRGETYQVPLLAEERNARGEPLLWAVECFNPSDEATDPLALAIATTWGCQIHDPSLGMVLPDDSWETLISERVFGQETPPRWLLAVSRDQLLLIDRQKWAASRLLRFHLDTVLGENNPDALLAAATLLHRQHTCPPEGGTALLDELDENSHNHAYAVSSDLKYALRRSIELLGNEAIAWLKQQREAVYRGNTDAEQLTLECLRYMYRLLFLFYIESRPDLGYAPMGSDVYRLGYSLESLRDMDSAELGNEEDKEGTYISDSLDRLFQLIWQGYPKRSDETAQSLPISGENDPFHDSFRLTPLKAHLFDPERMPLLTRVRFRNVVMREIIELMSLTGKQRGRRRGRVSYAQLGINQLGAVYEALLSFRGFFAEEDLYEVHKVQKAAKTGRAAAADDDDDDGNDKEARPPAKATGQAHDALEVGYFVNGERLNAYKAEEIVADPGTGKPKCHPKGSFIYRLAGRDRQTSASYYTPESLSRCLVTYSLKELLAGKTAAEILALKVCEPAMGSAAFLNEVVNQLAEAYLARRQQETGKAIAHGQFAGELQKVKMRLADQNVHGVDLNPVAVELAEVSVWLNSIFAPEQGRAFIPWFNQQLLCGNSLIGARRQIYRVDQLPTGAKRKARPGRLWHKHGPEELAWNAALPNDGIFHFLLPDPGMAAYTDKVVRQLEPDAIDRCKRWNRAFVGQPFTEAQIAHLLRLSRLVDQLMQDWAEQQAALRQRTSNPLPVWEDPTRMEPMDWISLQRKERIQQQEVAGDGVANANARIRLKWAMDYWAALWFWPLQQTGSLPGRDEWLLELSMILGDLEQGVGREPGQQSLFPDTQPQQIAREFSDRHGFVNVEKLKQQFERLPQVEAVCKRIRPLHWDLEFAAVLKGGGFDLILGNPPWLKLEWEEKGVIGDADPMVLIRKVSASELAKRRGDALASHGNLRAAWLEEFERQKGSQAFLNAMANYPLLKGSQTNFYKCFLPQAWRLASGQGVNGFLHPEGVYDDPKGGPLRQELYGRLRNHFQFQNQLILFPIGHRVKYSLNIYGPSRQPSFIHLANLFHPNSVDACFAHDGNGPVAGIKTEDNQWNRAGHRQRLIPVGEQSLALFAQLYDEPGTPARQARLPALHAQQLLRVLEKFAAAPQRLGDLEGEYTALEMWHETNAQKDGTIRRETGFPAGCSELVLSGPHFYVGTPLYKSPRAVCTEKGHYDCLDLTSLPDDYLPRSNYRPDVPASDYRARTPRVPWGEKKPVTEFYRVVSREMLNQPGERTYVPTLLPKGAGHVNTCISTVFTQQQLVVDFLAMSISLPVDFFVKSTGMGHANKNVLRKLPLPLSNSPHLPGLRLRTLALNCLTSHYADLWSECWDDAFRQQRWAKQDPRLPDHFFSALTSSWQRHCALRSDYARRQALVEVDVLVARALGLSLDELITIYRLQFPVMQHYERDTWYDRNGRIVFTASKGLSGVGFPRKGRGRGANREIGWEDIAGKTSGNVSRTILDDTRPGGPVERTITYEAPFDRCDRVVDYKLAWAFFDKRGGG</sequence>
<organism evidence="8 9">
    <name type="scientific">Aphanocapsa feldmannii 277cV</name>
    <dbReference type="NCBI Taxonomy" id="2507553"/>
    <lineage>
        <taxon>Bacteria</taxon>
        <taxon>Bacillati</taxon>
        <taxon>Cyanobacteriota</taxon>
        <taxon>Cyanophyceae</taxon>
        <taxon>Oscillatoriophycideae</taxon>
        <taxon>Chroococcales</taxon>
        <taxon>Microcystaceae</taxon>
        <taxon>Aphanocapsa</taxon>
    </lineage>
</organism>
<dbReference type="GO" id="GO:0009007">
    <property type="term" value="F:site-specific DNA-methyltransferase (adenine-specific) activity"/>
    <property type="evidence" value="ECO:0007669"/>
    <property type="project" value="UniProtKB-EC"/>
</dbReference>
<evidence type="ECO:0000313" key="8">
    <source>
        <dbReference type="EMBL" id="TGG96238.1"/>
    </source>
</evidence>
<protein>
    <recommendedName>
        <fullName evidence="1">site-specific DNA-methyltransferase (adenine-specific)</fullName>
        <ecNumber evidence="1">2.1.1.72</ecNumber>
    </recommendedName>
</protein>
<dbReference type="GO" id="GO:0006304">
    <property type="term" value="P:DNA modification"/>
    <property type="evidence" value="ECO:0007669"/>
    <property type="project" value="InterPro"/>
</dbReference>
<comment type="catalytic activity">
    <reaction evidence="5">
        <text>a 2'-deoxyadenosine in DNA + S-adenosyl-L-methionine = an N(6)-methyl-2'-deoxyadenosine in DNA + S-adenosyl-L-homocysteine + H(+)</text>
        <dbReference type="Rhea" id="RHEA:15197"/>
        <dbReference type="Rhea" id="RHEA-COMP:12418"/>
        <dbReference type="Rhea" id="RHEA-COMP:12419"/>
        <dbReference type="ChEBI" id="CHEBI:15378"/>
        <dbReference type="ChEBI" id="CHEBI:57856"/>
        <dbReference type="ChEBI" id="CHEBI:59789"/>
        <dbReference type="ChEBI" id="CHEBI:90615"/>
        <dbReference type="ChEBI" id="CHEBI:90616"/>
        <dbReference type="EC" id="2.1.1.72"/>
    </reaction>
</comment>
<accession>A0A524RQU7</accession>
<dbReference type="SUPFAM" id="SSF53335">
    <property type="entry name" value="S-adenosyl-L-methionine-dependent methyltransferases"/>
    <property type="match status" value="1"/>
</dbReference>
<dbReference type="PROSITE" id="PS00092">
    <property type="entry name" value="N6_MTASE"/>
    <property type="match status" value="1"/>
</dbReference>
<dbReference type="InterPro" id="IPR002052">
    <property type="entry name" value="DNA_methylase_N6_adenine_CS"/>
</dbReference>